<reference evidence="1" key="1">
    <citation type="journal article" date="2014" name="Nat. Commun.">
        <title>The tobacco genome sequence and its comparison with those of tomato and potato.</title>
        <authorList>
            <person name="Sierro N."/>
            <person name="Battey J.N."/>
            <person name="Ouadi S."/>
            <person name="Bakaher N."/>
            <person name="Bovet L."/>
            <person name="Willig A."/>
            <person name="Goepfert S."/>
            <person name="Peitsch M.C."/>
            <person name="Ivanov N.V."/>
        </authorList>
    </citation>
    <scope>NUCLEOTIDE SEQUENCE [LARGE SCALE GENOMIC DNA]</scope>
</reference>
<name>A0AC58RQX9_TOBAC</name>
<evidence type="ECO:0000313" key="2">
    <source>
        <dbReference type="RefSeq" id="XP_075075132.1"/>
    </source>
</evidence>
<dbReference type="Proteomes" id="UP000790787">
    <property type="component" value="Chromosome 1"/>
</dbReference>
<protein>
    <submittedName>
        <fullName evidence="2">Uncharacterized protein LOC142162646</fullName>
    </submittedName>
</protein>
<organism evidence="1 2">
    <name type="scientific">Nicotiana tabacum</name>
    <name type="common">Common tobacco</name>
    <dbReference type="NCBI Taxonomy" id="4097"/>
    <lineage>
        <taxon>Eukaryota</taxon>
        <taxon>Viridiplantae</taxon>
        <taxon>Streptophyta</taxon>
        <taxon>Embryophyta</taxon>
        <taxon>Tracheophyta</taxon>
        <taxon>Spermatophyta</taxon>
        <taxon>Magnoliopsida</taxon>
        <taxon>eudicotyledons</taxon>
        <taxon>Gunneridae</taxon>
        <taxon>Pentapetalae</taxon>
        <taxon>asterids</taxon>
        <taxon>lamiids</taxon>
        <taxon>Solanales</taxon>
        <taxon>Solanaceae</taxon>
        <taxon>Nicotianoideae</taxon>
        <taxon>Nicotianeae</taxon>
        <taxon>Nicotiana</taxon>
    </lineage>
</organism>
<proteinExistence type="predicted"/>
<dbReference type="RefSeq" id="XP_075075132.1">
    <property type="nucleotide sequence ID" value="XM_075219031.1"/>
</dbReference>
<keyword evidence="1" id="KW-1185">Reference proteome</keyword>
<accession>A0AC58RQX9</accession>
<sequence length="373" mass="42153">MVEEGIVLSHNISKNGIEVDKEKIEVISKLPSPTSVKGVGSFLGHAGFYRRFIKDFSKVVNCTVTEKELLEIVFAMEKFRPYLIGAKVIVHTDHATLLYLMTKKDSKARLIRRFLLLQEFDLEIVDRKGSENQVADHLSRLEEEGRPKDGLEINDAFSDEQLLSMSLNSMPWFADVANFLVTGIILSELSSNQMKKLKHDSLDYYWDEPYLFNILVIMVGRKLLQRLLPVAFIGLLCIGMLVFHLPVELEHKAMWALKRLNLEWDVASSLRVEQLNELDEFRFHSYSSSSLYKDKMKCLHDKYARSKEFKEGDLLRDETTPPASPESSELSDGSEESSEASASASPPAIPLASPTDPINVDIEIPDDGRGGDT</sequence>
<reference evidence="2" key="2">
    <citation type="submission" date="2025-08" db="UniProtKB">
        <authorList>
            <consortium name="RefSeq"/>
        </authorList>
    </citation>
    <scope>IDENTIFICATION</scope>
    <source>
        <tissue evidence="2">Leaf</tissue>
    </source>
</reference>
<gene>
    <name evidence="2" type="primary">LOC142162646</name>
</gene>
<evidence type="ECO:0000313" key="1">
    <source>
        <dbReference type="Proteomes" id="UP000790787"/>
    </source>
</evidence>